<evidence type="ECO:0000256" key="5">
    <source>
        <dbReference type="ARBA" id="ARBA00022741"/>
    </source>
</evidence>
<keyword evidence="8" id="KW-0215">Deoxyribonucleotide synthesis</keyword>
<keyword evidence="4 14" id="KW-0237">DNA synthesis</keyword>
<dbReference type="PANTHER" id="PTHR43371">
    <property type="entry name" value="VITAMIN B12-DEPENDENT RIBONUCLEOTIDE REDUCTASE"/>
    <property type="match status" value="1"/>
</dbReference>
<dbReference type="GO" id="GO:0031419">
    <property type="term" value="F:cobalamin binding"/>
    <property type="evidence" value="ECO:0007669"/>
    <property type="project" value="UniProtKB-KW"/>
</dbReference>
<dbReference type="FunFam" id="3.20.70.20:FF:000018">
    <property type="entry name" value="Vitamin B12-dependent ribonucleotide reductase"/>
    <property type="match status" value="1"/>
</dbReference>
<feature type="domain" description="TSCPD" evidence="18">
    <location>
        <begin position="655"/>
        <end position="737"/>
    </location>
</feature>
<evidence type="ECO:0000256" key="3">
    <source>
        <dbReference type="ARBA" id="ARBA00022628"/>
    </source>
</evidence>
<dbReference type="Proteomes" id="UP000002508">
    <property type="component" value="Chromosome"/>
</dbReference>
<dbReference type="EC" id="1.17.4.1" evidence="14"/>
<feature type="region of interest" description="Disordered" evidence="15">
    <location>
        <begin position="603"/>
        <end position="634"/>
    </location>
</feature>
<comment type="function">
    <text evidence="11">Provides the precursors necessary for DNA synthesis. Catalyzes the biosynthesis of deoxyribonucleotides from the corresponding ribonucleotides.</text>
</comment>
<comment type="function">
    <text evidence="12 14">Catalyzes the reduction of ribonucleotides to deoxyribonucleotides. May function to provide a pool of deoxyribonucleotide precursors for DNA repair during oxygen limitation and/or for immediate growth after restoration of oxygen.</text>
</comment>
<dbReference type="HOGENOM" id="CLU_000404_2_0_0"/>
<dbReference type="RefSeq" id="WP_015941487.1">
    <property type="nucleotide sequence ID" value="NC_011831.1"/>
</dbReference>
<feature type="domain" description="Ribonucleotide reductase large subunit N-terminal" evidence="16">
    <location>
        <begin position="10"/>
        <end position="92"/>
    </location>
</feature>
<protein>
    <recommendedName>
        <fullName evidence="14">Vitamin B12-dependent ribonucleotide reductase</fullName>
        <ecNumber evidence="14">1.17.4.1</ecNumber>
    </recommendedName>
</protein>
<dbReference type="GO" id="GO:0009263">
    <property type="term" value="P:deoxyribonucleotide biosynthetic process"/>
    <property type="evidence" value="ECO:0007669"/>
    <property type="project" value="UniProtKB-KW"/>
</dbReference>
<dbReference type="Pfam" id="PF00317">
    <property type="entry name" value="Ribonuc_red_lgN"/>
    <property type="match status" value="1"/>
</dbReference>
<dbReference type="GO" id="GO:0005524">
    <property type="term" value="F:ATP binding"/>
    <property type="evidence" value="ECO:0007669"/>
    <property type="project" value="UniProtKB-KW"/>
</dbReference>
<dbReference type="Gene3D" id="3.20.70.20">
    <property type="match status" value="1"/>
</dbReference>
<evidence type="ECO:0000256" key="11">
    <source>
        <dbReference type="ARBA" id="ARBA00024942"/>
    </source>
</evidence>
<proteinExistence type="inferred from homology"/>
<dbReference type="SUPFAM" id="SSF51998">
    <property type="entry name" value="PFL-like glycyl radical enzymes"/>
    <property type="match status" value="1"/>
</dbReference>
<dbReference type="STRING" id="326427.Cagg_2767"/>
<dbReference type="EMBL" id="CP001337">
    <property type="protein sequence ID" value="ACL25630.1"/>
    <property type="molecule type" value="Genomic_DNA"/>
</dbReference>
<evidence type="ECO:0000259" key="18">
    <source>
        <dbReference type="Pfam" id="PF12637"/>
    </source>
</evidence>
<reference evidence="19" key="1">
    <citation type="submission" date="2008-12" db="EMBL/GenBank/DDBJ databases">
        <title>Complete sequence of Chloroflexus aggregans DSM 9485.</title>
        <authorList>
            <consortium name="US DOE Joint Genome Institute"/>
            <person name="Lucas S."/>
            <person name="Copeland A."/>
            <person name="Lapidus A."/>
            <person name="Glavina del Rio T."/>
            <person name="Dalin E."/>
            <person name="Tice H."/>
            <person name="Pitluck S."/>
            <person name="Foster B."/>
            <person name="Larimer F."/>
            <person name="Land M."/>
            <person name="Hauser L."/>
            <person name="Kyrpides N."/>
            <person name="Mikhailova N."/>
            <person name="Bryant D."/>
            <person name="Richardson P."/>
        </authorList>
    </citation>
    <scope>NUCLEOTIDE SEQUENCE</scope>
    <source>
        <strain evidence="19">DSM 9485</strain>
    </source>
</reference>
<keyword evidence="20" id="KW-1185">Reference proteome</keyword>
<evidence type="ECO:0000256" key="14">
    <source>
        <dbReference type="RuleBase" id="RU364064"/>
    </source>
</evidence>
<evidence type="ECO:0000256" key="9">
    <source>
        <dbReference type="ARBA" id="ARBA00023157"/>
    </source>
</evidence>
<dbReference type="SUPFAM" id="SSF48168">
    <property type="entry name" value="R1 subunit of ribonucleotide reductase, N-terminal domain"/>
    <property type="match status" value="1"/>
</dbReference>
<dbReference type="InterPro" id="IPR008926">
    <property type="entry name" value="RNR_R1-su_N"/>
</dbReference>
<evidence type="ECO:0000256" key="12">
    <source>
        <dbReference type="ARBA" id="ARBA00025437"/>
    </source>
</evidence>
<comment type="catalytic activity">
    <reaction evidence="13 14">
        <text>a 2'-deoxyribonucleoside 5'-diphosphate + [thioredoxin]-disulfide + H2O = a ribonucleoside 5'-diphosphate + [thioredoxin]-dithiol</text>
        <dbReference type="Rhea" id="RHEA:23252"/>
        <dbReference type="Rhea" id="RHEA-COMP:10698"/>
        <dbReference type="Rhea" id="RHEA-COMP:10700"/>
        <dbReference type="ChEBI" id="CHEBI:15377"/>
        <dbReference type="ChEBI" id="CHEBI:29950"/>
        <dbReference type="ChEBI" id="CHEBI:50058"/>
        <dbReference type="ChEBI" id="CHEBI:57930"/>
        <dbReference type="ChEBI" id="CHEBI:73316"/>
        <dbReference type="EC" id="1.17.4.1"/>
    </reaction>
</comment>
<dbReference type="Pfam" id="PF02867">
    <property type="entry name" value="Ribonuc_red_lgC"/>
    <property type="match status" value="1"/>
</dbReference>
<dbReference type="InterPro" id="IPR050862">
    <property type="entry name" value="RdRp_reductase_class-2"/>
</dbReference>
<dbReference type="PRINTS" id="PR01183">
    <property type="entry name" value="RIBORDTASEM1"/>
</dbReference>
<evidence type="ECO:0000256" key="6">
    <source>
        <dbReference type="ARBA" id="ARBA00022840"/>
    </source>
</evidence>
<keyword evidence="6" id="KW-0067">ATP-binding</keyword>
<sequence>MKKHDLAPAQLTDIARTVLKKRYLLKNEHGDVIETPETMFWRVAETIAAVDARYGASSEQVEERAERFYHLMTQGYFEPNSPTLMNAGRPLGQLSACFVLPIDDNLTSIYETLKHQALIHQSGGGTGFSFSRLRPRNDVVRSTMGVASGPVSFMDVYNHSTEAIKQGGTRRGANMGILRCDHPDILEFITCKLDTTKITNFNISVAVTDAFMRAVDRDEEYDLINPRTGQVHIASRDGLKHPLTGDVLVPPGQPMRLRARMVFDLIVQCAHATGEPGLFFIDRANEYNPVPHLGAYEATNPCGEQPLLAYDVCNLGSINLGKFVTADKTIDWDYLREVVHESTRFLDNVIDANHYPLEQITHLSQRIRRIGLGVMGWADMLVRLGIPYNSHDAIELARKVMHFIDEESKVASEQLARERGPFPEWEYSIWGPDATCARRSDGSRIRPQRLLRNCNVTTVAPTGTISIIAGCSSGIEPLFAIAFWRYQADSRMLDINQDFVAQAKREGWYSPELMERIADTGHIHHPDVPAEVQRVWVTAHDIAPEWHVRMQAAFQEYTDSAISKTINFPHEATPDQVREAYELAFRLGCKGITVYRDGSRENQVLSTGSTGKSESKPAAQSATTTPVELTPRPVPAEGLPSHSFPVVTPLGKLRLFVTELDGKPFEVFAIIGRAGSDVTAFTEAIGRLISLALRCGVPVKLIAEQLRGIGGSRSAGFGPDRVRSVPDAIGKVLLDHYVKGNGNGNGNGNGYYNGDYAVGSEYSNGVAEPPAPKPEPVTHLHVTPSHGAIEAGEICPECQNATLLNEEGCRKCHSCGYSEC</sequence>
<dbReference type="NCBIfam" id="TIGR02504">
    <property type="entry name" value="NrdJ_Z"/>
    <property type="match status" value="1"/>
</dbReference>
<dbReference type="InterPro" id="IPR000788">
    <property type="entry name" value="RNR_lg_C"/>
</dbReference>
<organism evidence="19 20">
    <name type="scientific">Chloroflexus aggregans (strain MD-66 / DSM 9485)</name>
    <dbReference type="NCBI Taxonomy" id="326427"/>
    <lineage>
        <taxon>Bacteria</taxon>
        <taxon>Bacillati</taxon>
        <taxon>Chloroflexota</taxon>
        <taxon>Chloroflexia</taxon>
        <taxon>Chloroflexales</taxon>
        <taxon>Chloroflexineae</taxon>
        <taxon>Chloroflexaceae</taxon>
        <taxon>Chloroflexus</taxon>
    </lineage>
</organism>
<dbReference type="NCBIfam" id="NF006417">
    <property type="entry name" value="PRK08665.1"/>
    <property type="match status" value="1"/>
</dbReference>
<evidence type="ECO:0000313" key="20">
    <source>
        <dbReference type="Proteomes" id="UP000002508"/>
    </source>
</evidence>
<gene>
    <name evidence="19" type="ordered locus">Cagg_2767</name>
</gene>
<evidence type="ECO:0000256" key="13">
    <source>
        <dbReference type="ARBA" id="ARBA00047754"/>
    </source>
</evidence>
<evidence type="ECO:0000256" key="15">
    <source>
        <dbReference type="SAM" id="MobiDB-lite"/>
    </source>
</evidence>
<dbReference type="KEGG" id="cag:Cagg_2767"/>
<dbReference type="eggNOG" id="COG0209">
    <property type="taxonomic scope" value="Bacteria"/>
</dbReference>
<keyword evidence="7 14" id="KW-0560">Oxidoreductase</keyword>
<dbReference type="InterPro" id="IPR013344">
    <property type="entry name" value="RNR_NrdJ/NrdZ"/>
</dbReference>
<evidence type="ECO:0000256" key="1">
    <source>
        <dbReference type="ARBA" id="ARBA00001922"/>
    </source>
</evidence>
<dbReference type="PANTHER" id="PTHR43371:SF1">
    <property type="entry name" value="RIBONUCLEOSIDE-DIPHOSPHATE REDUCTASE"/>
    <property type="match status" value="1"/>
</dbReference>
<dbReference type="UniPathway" id="UPA00326"/>
<comment type="similarity">
    <text evidence="2 14">Belongs to the ribonucleoside diphosphate reductase class-2 family.</text>
</comment>
<evidence type="ECO:0000256" key="7">
    <source>
        <dbReference type="ARBA" id="ARBA00023002"/>
    </source>
</evidence>
<evidence type="ECO:0000256" key="10">
    <source>
        <dbReference type="ARBA" id="ARBA00023285"/>
    </source>
</evidence>
<keyword evidence="10 14" id="KW-0170">Cobalt</keyword>
<dbReference type="GO" id="GO:0071897">
    <property type="term" value="P:DNA biosynthetic process"/>
    <property type="evidence" value="ECO:0007669"/>
    <property type="project" value="UniProtKB-KW"/>
</dbReference>
<keyword evidence="5 14" id="KW-0547">Nucleotide-binding</keyword>
<dbReference type="AlphaFoldDB" id="B8G5C4"/>
<evidence type="ECO:0000256" key="8">
    <source>
        <dbReference type="ARBA" id="ARBA00023116"/>
    </source>
</evidence>
<evidence type="ECO:0000313" key="19">
    <source>
        <dbReference type="EMBL" id="ACL25630.1"/>
    </source>
</evidence>
<dbReference type="GO" id="GO:0004748">
    <property type="term" value="F:ribonucleoside-diphosphate reductase activity, thioredoxin disulfide as acceptor"/>
    <property type="evidence" value="ECO:0007669"/>
    <property type="project" value="UniProtKB-EC"/>
</dbReference>
<comment type="cofactor">
    <cofactor evidence="1 14">
        <name>adenosylcob(III)alamin</name>
        <dbReference type="ChEBI" id="CHEBI:18408"/>
    </cofactor>
</comment>
<dbReference type="OrthoDB" id="9762933at2"/>
<dbReference type="InterPro" id="IPR024434">
    <property type="entry name" value="TSCPD_dom"/>
</dbReference>
<evidence type="ECO:0000256" key="2">
    <source>
        <dbReference type="ARBA" id="ARBA00007405"/>
    </source>
</evidence>
<evidence type="ECO:0000259" key="17">
    <source>
        <dbReference type="Pfam" id="PF02867"/>
    </source>
</evidence>
<keyword evidence="3 14" id="KW-0846">Cobalamin</keyword>
<evidence type="ECO:0000256" key="4">
    <source>
        <dbReference type="ARBA" id="ARBA00022634"/>
    </source>
</evidence>
<evidence type="ECO:0000259" key="16">
    <source>
        <dbReference type="Pfam" id="PF00317"/>
    </source>
</evidence>
<dbReference type="Pfam" id="PF12637">
    <property type="entry name" value="TSCPD"/>
    <property type="match status" value="1"/>
</dbReference>
<dbReference type="CDD" id="cd02888">
    <property type="entry name" value="RNR_II_dimer"/>
    <property type="match status" value="1"/>
</dbReference>
<feature type="compositionally biased region" description="Polar residues" evidence="15">
    <location>
        <begin position="603"/>
        <end position="627"/>
    </location>
</feature>
<name>B8G5C4_CHLAD</name>
<keyword evidence="9" id="KW-1015">Disulfide bond</keyword>
<accession>B8G5C4</accession>
<dbReference type="InterPro" id="IPR013509">
    <property type="entry name" value="RNR_lsu_N"/>
</dbReference>
<feature type="domain" description="Ribonucleotide reductase large subunit C-terminal" evidence="17">
    <location>
        <begin position="95"/>
        <end position="595"/>
    </location>
</feature>